<dbReference type="Proteomes" id="UP000886721">
    <property type="component" value="Unassembled WGS sequence"/>
</dbReference>
<proteinExistence type="predicted"/>
<feature type="domain" description="DUF5716" evidence="1">
    <location>
        <begin position="52"/>
        <end position="337"/>
    </location>
</feature>
<evidence type="ECO:0000313" key="3">
    <source>
        <dbReference type="Proteomes" id="UP000886721"/>
    </source>
</evidence>
<reference evidence="2" key="1">
    <citation type="journal article" date="2021" name="PeerJ">
        <title>Extensive microbial diversity within the chicken gut microbiome revealed by metagenomics and culture.</title>
        <authorList>
            <person name="Gilroy R."/>
            <person name="Ravi A."/>
            <person name="Getino M."/>
            <person name="Pursley I."/>
            <person name="Horton D.L."/>
            <person name="Alikhan N.F."/>
            <person name="Baker D."/>
            <person name="Gharbi K."/>
            <person name="Hall N."/>
            <person name="Watson M."/>
            <person name="Adriaenssens E.M."/>
            <person name="Foster-Nyarko E."/>
            <person name="Jarju S."/>
            <person name="Secka A."/>
            <person name="Antonio M."/>
            <person name="Oren A."/>
            <person name="Chaudhuri R.R."/>
            <person name="La Ragione R."/>
            <person name="Hildebrand F."/>
            <person name="Pallen M.J."/>
        </authorList>
    </citation>
    <scope>NUCLEOTIDE SEQUENCE</scope>
    <source>
        <strain evidence="2">CHK191-13928</strain>
    </source>
</reference>
<accession>A0A9D1WWC0</accession>
<dbReference type="EMBL" id="DXEM01000030">
    <property type="protein sequence ID" value="HIX68226.1"/>
    <property type="molecule type" value="Genomic_DNA"/>
</dbReference>
<comment type="caution">
    <text evidence="2">The sequence shown here is derived from an EMBL/GenBank/DDBJ whole genome shotgun (WGS) entry which is preliminary data.</text>
</comment>
<evidence type="ECO:0000259" key="1">
    <source>
        <dbReference type="Pfam" id="PF18980"/>
    </source>
</evidence>
<name>A0A9D1WWC0_9FIRM</name>
<evidence type="ECO:0000313" key="2">
    <source>
        <dbReference type="EMBL" id="HIX68226.1"/>
    </source>
</evidence>
<sequence>MQTGLHFEHGQVYTYVIEGSRASEKEPLTYESSWTDYMSEILKDGADGVFGIVIDQLNPIAVKEAQELSAQLGGEGTVRLYTKEKAIVGMVRFQRNDLRRGNTAVFDYSEEQFAYYDVREKSGKIIVEKQDYTQMMEQANSKNDKDRLFSEIIRKVFARGVTSTVYLCGIGFEGEWFQQATRILCRGRRVFMGNHLFACGAAYLAGQESGFEAENACLITENMTVCQIGLTLYHHGRDVFYPLLPEGRAWFEAKGEMEIFVSGITKLIFELRTKEGRKTASVCMPLSGIKKNKDFVYKLKIQGEYISSERCRIKITDEGFGSLRPSSHQVWQQVIRLERSESHE</sequence>
<gene>
    <name evidence="2" type="ORF">H9735_08955</name>
</gene>
<protein>
    <recommendedName>
        <fullName evidence="1">DUF5716 domain-containing protein</fullName>
    </recommendedName>
</protein>
<organism evidence="2 3">
    <name type="scientific">Candidatus Anaerostipes excrementavium</name>
    <dbReference type="NCBI Taxonomy" id="2838463"/>
    <lineage>
        <taxon>Bacteria</taxon>
        <taxon>Bacillati</taxon>
        <taxon>Bacillota</taxon>
        <taxon>Clostridia</taxon>
        <taxon>Lachnospirales</taxon>
        <taxon>Lachnospiraceae</taxon>
        <taxon>Anaerostipes</taxon>
    </lineage>
</organism>
<dbReference type="AlphaFoldDB" id="A0A9D1WWC0"/>
<dbReference type="Pfam" id="PF18980">
    <property type="entry name" value="DUF5716_C"/>
    <property type="match status" value="1"/>
</dbReference>
<reference evidence="2" key="2">
    <citation type="submission" date="2021-04" db="EMBL/GenBank/DDBJ databases">
        <authorList>
            <person name="Gilroy R."/>
        </authorList>
    </citation>
    <scope>NUCLEOTIDE SEQUENCE</scope>
    <source>
        <strain evidence="2">CHK191-13928</strain>
    </source>
</reference>
<dbReference type="InterPro" id="IPR043770">
    <property type="entry name" value="DUF5716_C"/>
</dbReference>